<keyword evidence="1" id="KW-0479">Metal-binding</keyword>
<evidence type="ECO:0000259" key="6">
    <source>
        <dbReference type="PROSITE" id="PS50135"/>
    </source>
</evidence>
<dbReference type="Proteomes" id="UP001212997">
    <property type="component" value="Unassembled WGS sequence"/>
</dbReference>
<keyword evidence="9" id="KW-1185">Reference proteome</keyword>
<feature type="region of interest" description="Disordered" evidence="5">
    <location>
        <begin position="308"/>
        <end position="330"/>
    </location>
</feature>
<dbReference type="PANTHER" id="PTHR15090">
    <property type="entry name" value="SEQUESTOSOME 1-RELATED"/>
    <property type="match status" value="1"/>
</dbReference>
<feature type="domain" description="ZZ-type" evidence="6">
    <location>
        <begin position="760"/>
        <end position="821"/>
    </location>
</feature>
<feature type="region of interest" description="Disordered" evidence="5">
    <location>
        <begin position="727"/>
        <end position="756"/>
    </location>
</feature>
<dbReference type="GO" id="GO:0000423">
    <property type="term" value="P:mitophagy"/>
    <property type="evidence" value="ECO:0007669"/>
    <property type="project" value="TreeGrafter"/>
</dbReference>
<feature type="region of interest" description="Disordered" evidence="5">
    <location>
        <begin position="577"/>
        <end position="600"/>
    </location>
</feature>
<dbReference type="CDD" id="cd02249">
    <property type="entry name" value="ZZ"/>
    <property type="match status" value="1"/>
</dbReference>
<feature type="compositionally biased region" description="Basic and acidic residues" evidence="5">
    <location>
        <begin position="392"/>
        <end position="401"/>
    </location>
</feature>
<evidence type="ECO:0000313" key="9">
    <source>
        <dbReference type="Proteomes" id="UP001212997"/>
    </source>
</evidence>
<feature type="region of interest" description="Disordered" evidence="5">
    <location>
        <begin position="356"/>
        <end position="376"/>
    </location>
</feature>
<feature type="region of interest" description="Disordered" evidence="5">
    <location>
        <begin position="488"/>
        <end position="551"/>
    </location>
</feature>
<dbReference type="PANTHER" id="PTHR15090:SF0">
    <property type="entry name" value="SEQUESTOSOME-1"/>
    <property type="match status" value="1"/>
</dbReference>
<name>A0AAD5YL54_9APHY</name>
<protein>
    <submittedName>
        <fullName evidence="8">Uncharacterized protein</fullName>
    </submittedName>
</protein>
<dbReference type="Pfam" id="PF00569">
    <property type="entry name" value="ZZ"/>
    <property type="match status" value="2"/>
</dbReference>
<dbReference type="Pfam" id="PF00564">
    <property type="entry name" value="PB1"/>
    <property type="match status" value="1"/>
</dbReference>
<dbReference type="GO" id="GO:0008270">
    <property type="term" value="F:zinc ion binding"/>
    <property type="evidence" value="ECO:0007669"/>
    <property type="project" value="UniProtKB-KW"/>
</dbReference>
<gene>
    <name evidence="8" type="ORF">NLI96_g3225</name>
</gene>
<dbReference type="GO" id="GO:0007032">
    <property type="term" value="P:endosome organization"/>
    <property type="evidence" value="ECO:0007669"/>
    <property type="project" value="TreeGrafter"/>
</dbReference>
<accession>A0AAD5YL54</accession>
<keyword evidence="3" id="KW-0862">Zinc</keyword>
<feature type="domain" description="ZZ-type" evidence="6">
    <location>
        <begin position="684"/>
        <end position="736"/>
    </location>
</feature>
<dbReference type="GO" id="GO:0016235">
    <property type="term" value="C:aggresome"/>
    <property type="evidence" value="ECO:0007669"/>
    <property type="project" value="TreeGrafter"/>
</dbReference>
<dbReference type="InterPro" id="IPR000433">
    <property type="entry name" value="Znf_ZZ"/>
</dbReference>
<dbReference type="SMART" id="SM00291">
    <property type="entry name" value="ZnF_ZZ"/>
    <property type="match status" value="4"/>
</dbReference>
<dbReference type="Gene3D" id="3.10.20.90">
    <property type="entry name" value="Phosphatidylinositol 3-kinase Catalytic Subunit, Chain A, domain 1"/>
    <property type="match status" value="1"/>
</dbReference>
<evidence type="ECO:0000313" key="8">
    <source>
        <dbReference type="EMBL" id="KAJ3487895.1"/>
    </source>
</evidence>
<dbReference type="InterPro" id="IPR000270">
    <property type="entry name" value="PB1_dom"/>
</dbReference>
<reference evidence="8" key="1">
    <citation type="submission" date="2022-07" db="EMBL/GenBank/DDBJ databases">
        <title>Genome Sequence of Physisporinus lineatus.</title>
        <authorList>
            <person name="Buettner E."/>
        </authorList>
    </citation>
    <scope>NUCLEOTIDE SEQUENCE</scope>
    <source>
        <strain evidence="8">VT162</strain>
    </source>
</reference>
<feature type="compositionally biased region" description="Polar residues" evidence="5">
    <location>
        <begin position="194"/>
        <end position="204"/>
    </location>
</feature>
<dbReference type="InterPro" id="IPR053793">
    <property type="entry name" value="PB1-like"/>
</dbReference>
<comment type="caution">
    <text evidence="8">The sequence shown here is derived from an EMBL/GenBank/DDBJ whole genome shotgun (WGS) entry which is preliminary data.</text>
</comment>
<evidence type="ECO:0000256" key="4">
    <source>
        <dbReference type="PROSITE-ProRule" id="PRU00228"/>
    </source>
</evidence>
<dbReference type="InterPro" id="IPR052260">
    <property type="entry name" value="Autophagy_Rcpt_SigReg"/>
</dbReference>
<dbReference type="PROSITE" id="PS51745">
    <property type="entry name" value="PB1"/>
    <property type="match status" value="1"/>
</dbReference>
<proteinExistence type="predicted"/>
<feature type="domain" description="PB1" evidence="7">
    <location>
        <begin position="20"/>
        <end position="114"/>
    </location>
</feature>
<evidence type="ECO:0000259" key="7">
    <source>
        <dbReference type="PROSITE" id="PS51745"/>
    </source>
</evidence>
<dbReference type="Gene3D" id="3.30.60.90">
    <property type="match status" value="4"/>
</dbReference>
<feature type="region of interest" description="Disordered" evidence="5">
    <location>
        <begin position="832"/>
        <end position="859"/>
    </location>
</feature>
<organism evidence="8 9">
    <name type="scientific">Meripilus lineatus</name>
    <dbReference type="NCBI Taxonomy" id="2056292"/>
    <lineage>
        <taxon>Eukaryota</taxon>
        <taxon>Fungi</taxon>
        <taxon>Dikarya</taxon>
        <taxon>Basidiomycota</taxon>
        <taxon>Agaricomycotina</taxon>
        <taxon>Agaricomycetes</taxon>
        <taxon>Polyporales</taxon>
        <taxon>Meripilaceae</taxon>
        <taxon>Meripilus</taxon>
    </lineage>
</organism>
<feature type="region of interest" description="Disordered" evidence="5">
    <location>
        <begin position="392"/>
        <end position="438"/>
    </location>
</feature>
<dbReference type="GO" id="GO:0005080">
    <property type="term" value="F:protein kinase C binding"/>
    <property type="evidence" value="ECO:0007669"/>
    <property type="project" value="TreeGrafter"/>
</dbReference>
<evidence type="ECO:0000256" key="3">
    <source>
        <dbReference type="ARBA" id="ARBA00022833"/>
    </source>
</evidence>
<feature type="region of interest" description="Disordered" evidence="5">
    <location>
        <begin position="190"/>
        <end position="262"/>
    </location>
</feature>
<dbReference type="GO" id="GO:0044753">
    <property type="term" value="C:amphisome"/>
    <property type="evidence" value="ECO:0007669"/>
    <property type="project" value="TreeGrafter"/>
</dbReference>
<dbReference type="CDD" id="cd02340">
    <property type="entry name" value="ZZ_NBR1_like"/>
    <property type="match status" value="1"/>
</dbReference>
<dbReference type="SUPFAM" id="SSF54277">
    <property type="entry name" value="CAD &amp; PB1 domains"/>
    <property type="match status" value="1"/>
</dbReference>
<sequence>MSSVYGASEYDWAERRPDKPLVVKCNLDGTSANKRITFPSSRTCTYDQLRRKVDQCFSLSATPYMIKYTDDDGETTDITTDTDLTEAIQYFHPGSEDPPLSSAASILSGRSFGRGKITLRVKIHVDYDGPSLSDTSSLVSMEEYKERNGSEFSLSFSASASSVPEFDDDSVTVSSKDMASKYDAIRSKLCPPKTTVSSSGSRTASAPKLPRIPSQPSLSDWDQVTVSSAPRSSQAGQLRTTPSSTALPEDQSHTTPRIPDDPALVFERLKLQESFDEQNPTNLYGSSPLQTARGAEWLRDQNARTLKSMLGSPPESIESDQLSLSAPDDDRSIMSGELALQKDPRGKFYYAYTSGTPSSAAHSSDDSGYDDSSSVQYHADRSLADTEDLAHAQSPLRDKSPINRQGTPLSEPPYRGARFSVASSSSGHHNHRSQSEPILSRDFIAADIPPELLPFISSSHLPPPPDPTDCSNCGVVLETFRYVCSTCGEKKPRSTRPSPARHTGVESIPVPGKGKEREVPSASSSTTELYTYPPRPQLGASPNHSSSSWTLVADENPFHDSNAINLDQKPLPALPSSPQLKPLTNTNTHSPYLAIPGTRSRSEGIDETGYELCGNCIQSVGVNHALESLMDPGSSPSPGDWPPSPEEALQLRRTAPKKKGQLRHAYLEKIWGLRGWDDVVQDDVRAPKCSTCNTTIVKSRYKCASCEDFSLCRACYSQVHEIHPSHAFLDVPERPPRSRSEPSVEKIKTDPSGEEPSMVHPGVKCAHCMRDIVGARFHCAICASVDICSNCEAAGLPGNLDDDDGGHSSSHIMIKIPYPLPSDELQIASSKAKQMWDKDAPVTQRAAPRSRRASMVSSHARTVLGAPSGAMGGSSMPSQSENHGVRCDGCTTYILGARFQCANCPSKPKAYNLCYGCEGRSYVLHDPMHVFFKLPRRVDKPIESDFGMLPQLYRAPAGPPGGTFDSRNPKAYLQELIHTSAVCDRCMTRIQGEWFRCVYCGMDLCDTCEGVDTHDTTHFFMVFKGLVDMHSFRSFALNDNGEGGTPVVAYPVYLA</sequence>
<evidence type="ECO:0000256" key="1">
    <source>
        <dbReference type="ARBA" id="ARBA00022723"/>
    </source>
</evidence>
<feature type="compositionally biased region" description="Basic and acidic residues" evidence="5">
    <location>
        <begin position="731"/>
        <end position="751"/>
    </location>
</feature>
<dbReference type="PROSITE" id="PS01357">
    <property type="entry name" value="ZF_ZZ_1"/>
    <property type="match status" value="1"/>
</dbReference>
<evidence type="ECO:0000256" key="2">
    <source>
        <dbReference type="ARBA" id="ARBA00022771"/>
    </source>
</evidence>
<feature type="compositionally biased region" description="Polar residues" evidence="5">
    <location>
        <begin position="577"/>
        <end position="590"/>
    </location>
</feature>
<evidence type="ECO:0000256" key="5">
    <source>
        <dbReference type="SAM" id="MobiDB-lite"/>
    </source>
</evidence>
<dbReference type="AlphaFoldDB" id="A0AAD5YL54"/>
<dbReference type="SUPFAM" id="SSF57850">
    <property type="entry name" value="RING/U-box"/>
    <property type="match status" value="4"/>
</dbReference>
<dbReference type="InterPro" id="IPR043145">
    <property type="entry name" value="Znf_ZZ_sf"/>
</dbReference>
<dbReference type="PROSITE" id="PS50135">
    <property type="entry name" value="ZF_ZZ_2"/>
    <property type="match status" value="2"/>
</dbReference>
<keyword evidence="2 4" id="KW-0863">Zinc-finger</keyword>
<dbReference type="EMBL" id="JANAWD010000080">
    <property type="protein sequence ID" value="KAJ3487895.1"/>
    <property type="molecule type" value="Genomic_DNA"/>
</dbReference>
<feature type="compositionally biased region" description="Polar residues" evidence="5">
    <location>
        <begin position="540"/>
        <end position="550"/>
    </location>
</feature>
<dbReference type="GO" id="GO:0035973">
    <property type="term" value="P:aggrephagy"/>
    <property type="evidence" value="ECO:0007669"/>
    <property type="project" value="TreeGrafter"/>
</dbReference>
<feature type="compositionally biased region" description="Polar residues" evidence="5">
    <location>
        <begin position="214"/>
        <end position="246"/>
    </location>
</feature>
<dbReference type="GO" id="GO:0070530">
    <property type="term" value="F:K63-linked polyubiquitin modification-dependent protein binding"/>
    <property type="evidence" value="ECO:0007669"/>
    <property type="project" value="TreeGrafter"/>
</dbReference>